<dbReference type="GO" id="GO:0008083">
    <property type="term" value="F:growth factor activity"/>
    <property type="evidence" value="ECO:0007669"/>
    <property type="project" value="InterPro"/>
</dbReference>
<dbReference type="Proteomes" id="UP000265040">
    <property type="component" value="Chromosome 19"/>
</dbReference>
<reference evidence="2" key="2">
    <citation type="submission" date="2025-08" db="UniProtKB">
        <authorList>
            <consortium name="Ensembl"/>
        </authorList>
    </citation>
    <scope>IDENTIFICATION</scope>
</reference>
<dbReference type="InterPro" id="IPR008996">
    <property type="entry name" value="IL1/FGF"/>
</dbReference>
<evidence type="ECO:0008006" key="4">
    <source>
        <dbReference type="Google" id="ProtNLM"/>
    </source>
</evidence>
<dbReference type="SMART" id="SM00442">
    <property type="entry name" value="FGF"/>
    <property type="match status" value="1"/>
</dbReference>
<keyword evidence="3" id="KW-1185">Reference proteome</keyword>
<protein>
    <recommendedName>
        <fullName evidence="4">FGF</fullName>
    </recommendedName>
</protein>
<evidence type="ECO:0000313" key="2">
    <source>
        <dbReference type="Ensembl" id="ENSATEP00000077328.1"/>
    </source>
</evidence>
<dbReference type="Pfam" id="PF00167">
    <property type="entry name" value="FGF"/>
    <property type="match status" value="1"/>
</dbReference>
<comment type="similarity">
    <text evidence="1">Belongs to the heparin-binding growth factors family.</text>
</comment>
<evidence type="ECO:0000313" key="3">
    <source>
        <dbReference type="Proteomes" id="UP000265040"/>
    </source>
</evidence>
<name>A0AAQ6ITR1_ANATE</name>
<reference evidence="2 3" key="1">
    <citation type="submission" date="2021-04" db="EMBL/GenBank/DDBJ databases">
        <authorList>
            <consortium name="Wellcome Sanger Institute Data Sharing"/>
        </authorList>
    </citation>
    <scope>NUCLEOTIDE SEQUENCE [LARGE SCALE GENOMIC DNA]</scope>
</reference>
<dbReference type="Gene3D" id="2.80.10.50">
    <property type="match status" value="2"/>
</dbReference>
<gene>
    <name evidence="2" type="primary">FGF21</name>
</gene>
<sequence length="236" mass="27007">MFLFPQTSFSYLSSFLLLIPLPFSLSFYLTDSNPLLSFNSQVREGHLYTDNHRRGVYLQMTLDGRVSGSDVQTPYSVLELKSVKPGHIVITGKSSALFLCVDNRGRLRGQVRYSKQRSLLYPQISVLHVVHSQFTCVNEQRHYMETDCTFRELLLADGYTRFLSSHHGFPVSLASKQTPDRHAAPFTRFLPLKNTVIWENMSEEPPNSQKNFNVDSEDLFGMVLNPMVSPQFSMDK</sequence>
<dbReference type="AlphaFoldDB" id="A0AAQ6ITR1"/>
<organism evidence="2 3">
    <name type="scientific">Anabas testudineus</name>
    <name type="common">Climbing perch</name>
    <name type="synonym">Anthias testudineus</name>
    <dbReference type="NCBI Taxonomy" id="64144"/>
    <lineage>
        <taxon>Eukaryota</taxon>
        <taxon>Metazoa</taxon>
        <taxon>Chordata</taxon>
        <taxon>Craniata</taxon>
        <taxon>Vertebrata</taxon>
        <taxon>Euteleostomi</taxon>
        <taxon>Actinopterygii</taxon>
        <taxon>Neopterygii</taxon>
        <taxon>Teleostei</taxon>
        <taxon>Neoteleostei</taxon>
        <taxon>Acanthomorphata</taxon>
        <taxon>Anabantaria</taxon>
        <taxon>Anabantiformes</taxon>
        <taxon>Anabantoidei</taxon>
        <taxon>Anabantidae</taxon>
        <taxon>Anabas</taxon>
    </lineage>
</organism>
<dbReference type="PANTHER" id="PTHR11486">
    <property type="entry name" value="FIBROBLAST GROWTH FACTOR"/>
    <property type="match status" value="1"/>
</dbReference>
<dbReference type="InterPro" id="IPR002209">
    <property type="entry name" value="Fibroblast_GF_fam"/>
</dbReference>
<dbReference type="GeneTree" id="ENSGT00940000167425"/>
<evidence type="ECO:0000256" key="1">
    <source>
        <dbReference type="ARBA" id="ARBA00007936"/>
    </source>
</evidence>
<accession>A0AAQ6ITR1</accession>
<dbReference type="Ensembl" id="ENSATET00000075836.1">
    <property type="protein sequence ID" value="ENSATEP00000077328.1"/>
    <property type="gene ID" value="ENSATEG00000028446.2"/>
</dbReference>
<proteinExistence type="inferred from homology"/>
<dbReference type="SUPFAM" id="SSF50353">
    <property type="entry name" value="Cytokine"/>
    <property type="match status" value="1"/>
</dbReference>
<reference evidence="2" key="3">
    <citation type="submission" date="2025-09" db="UniProtKB">
        <authorList>
            <consortium name="Ensembl"/>
        </authorList>
    </citation>
    <scope>IDENTIFICATION</scope>
</reference>